<proteinExistence type="predicted"/>
<feature type="non-terminal residue" evidence="1">
    <location>
        <position position="45"/>
    </location>
</feature>
<evidence type="ECO:0000313" key="1">
    <source>
        <dbReference type="EMBL" id="GAI91309.1"/>
    </source>
</evidence>
<comment type="caution">
    <text evidence="1">The sequence shown here is derived from an EMBL/GenBank/DDBJ whole genome shotgun (WGS) entry which is preliminary data.</text>
</comment>
<organism evidence="1">
    <name type="scientific">marine sediment metagenome</name>
    <dbReference type="NCBI Taxonomy" id="412755"/>
    <lineage>
        <taxon>unclassified sequences</taxon>
        <taxon>metagenomes</taxon>
        <taxon>ecological metagenomes</taxon>
    </lineage>
</organism>
<accession>X1UG23</accession>
<name>X1UG23_9ZZZZ</name>
<dbReference type="EMBL" id="BARW01020413">
    <property type="protein sequence ID" value="GAI91309.1"/>
    <property type="molecule type" value="Genomic_DNA"/>
</dbReference>
<reference evidence="1" key="1">
    <citation type="journal article" date="2014" name="Front. Microbiol.">
        <title>High frequency of phylogenetically diverse reductive dehalogenase-homologous genes in deep subseafloor sedimentary metagenomes.</title>
        <authorList>
            <person name="Kawai M."/>
            <person name="Futagami T."/>
            <person name="Toyoda A."/>
            <person name="Takaki Y."/>
            <person name="Nishi S."/>
            <person name="Hori S."/>
            <person name="Arai W."/>
            <person name="Tsubouchi T."/>
            <person name="Morono Y."/>
            <person name="Uchiyama I."/>
            <person name="Ito T."/>
            <person name="Fujiyama A."/>
            <person name="Inagaki F."/>
            <person name="Takami H."/>
        </authorList>
    </citation>
    <scope>NUCLEOTIDE SEQUENCE</scope>
    <source>
        <strain evidence="1">Expedition CK06-06</strain>
    </source>
</reference>
<sequence length="45" mass="5217">MAGYGPLSLELGKTYYWKVNEVNMVEEPNTWEGEIWSFSTPEYLG</sequence>
<gene>
    <name evidence="1" type="ORF">S12H4_34496</name>
</gene>
<protein>
    <submittedName>
        <fullName evidence="1">Uncharacterized protein</fullName>
    </submittedName>
</protein>
<dbReference type="AlphaFoldDB" id="X1UG23"/>